<name>A0A084GD23_PSEDA</name>
<dbReference type="PANTHER" id="PTHR23403:SF6">
    <property type="entry name" value="CYTOSOLIC NEUTRAL TREHALASE-RELATED"/>
    <property type="match status" value="1"/>
</dbReference>
<dbReference type="VEuPathDB" id="FungiDB:SAPIO_CDS2705"/>
<accession>A0A084GD23</accession>
<organism evidence="8 9">
    <name type="scientific">Pseudallescheria apiosperma</name>
    <name type="common">Scedosporium apiospermum</name>
    <dbReference type="NCBI Taxonomy" id="563466"/>
    <lineage>
        <taxon>Eukaryota</taxon>
        <taxon>Fungi</taxon>
        <taxon>Dikarya</taxon>
        <taxon>Ascomycota</taxon>
        <taxon>Pezizomycotina</taxon>
        <taxon>Sordariomycetes</taxon>
        <taxon>Hypocreomycetidae</taxon>
        <taxon>Microascales</taxon>
        <taxon>Microascaceae</taxon>
        <taxon>Scedosporium</taxon>
    </lineage>
</organism>
<dbReference type="InterPro" id="IPR008928">
    <property type="entry name" value="6-hairpin_glycosidase_sf"/>
</dbReference>
<comment type="catalytic activity">
    <reaction evidence="1 5">
        <text>alpha,alpha-trehalose + H2O = alpha-D-glucose + beta-D-glucose</text>
        <dbReference type="Rhea" id="RHEA:32675"/>
        <dbReference type="ChEBI" id="CHEBI:15377"/>
        <dbReference type="ChEBI" id="CHEBI:15903"/>
        <dbReference type="ChEBI" id="CHEBI:16551"/>
        <dbReference type="ChEBI" id="CHEBI:17925"/>
        <dbReference type="EC" id="3.2.1.28"/>
    </reaction>
</comment>
<dbReference type="KEGG" id="sapo:SAPIO_CDS2705"/>
<evidence type="ECO:0000256" key="1">
    <source>
        <dbReference type="ARBA" id="ARBA00001576"/>
    </source>
</evidence>
<comment type="caution">
    <text evidence="8">The sequence shown here is derived from an EMBL/GenBank/DDBJ whole genome shotgun (WGS) entry which is preliminary data.</text>
</comment>
<keyword evidence="4 5" id="KW-0326">Glycosidase</keyword>
<feature type="compositionally biased region" description="Low complexity" evidence="6">
    <location>
        <begin position="10"/>
        <end position="34"/>
    </location>
</feature>
<dbReference type="EMBL" id="JOWA01000086">
    <property type="protein sequence ID" value="KEZ45235.1"/>
    <property type="molecule type" value="Genomic_DNA"/>
</dbReference>
<feature type="domain" description="Neutral trehalase Ca2+ binding" evidence="7">
    <location>
        <begin position="60"/>
        <end position="87"/>
    </location>
</feature>
<dbReference type="PROSITE" id="PS00928">
    <property type="entry name" value="TREHALASE_2"/>
    <property type="match status" value="1"/>
</dbReference>
<feature type="region of interest" description="Disordered" evidence="6">
    <location>
        <begin position="1"/>
        <end position="52"/>
    </location>
</feature>
<dbReference type="AlphaFoldDB" id="A0A084GD23"/>
<dbReference type="InterPro" id="IPR012341">
    <property type="entry name" value="6hp_glycosidase-like_sf"/>
</dbReference>
<dbReference type="InterPro" id="IPR001661">
    <property type="entry name" value="Glyco_hydro_37"/>
</dbReference>
<keyword evidence="9" id="KW-1185">Reference proteome</keyword>
<evidence type="ECO:0000256" key="2">
    <source>
        <dbReference type="ARBA" id="ARBA00005615"/>
    </source>
</evidence>
<dbReference type="Pfam" id="PF07492">
    <property type="entry name" value="Trehalase_Ca-bi"/>
    <property type="match status" value="1"/>
</dbReference>
<evidence type="ECO:0000259" key="7">
    <source>
        <dbReference type="Pfam" id="PF07492"/>
    </source>
</evidence>
<dbReference type="OMA" id="WLFMMTK"/>
<dbReference type="PANTHER" id="PTHR23403">
    <property type="entry name" value="TREHALASE"/>
    <property type="match status" value="1"/>
</dbReference>
<dbReference type="HOGENOM" id="CLU_006451_1_3_1"/>
<proteinExistence type="inferred from homology"/>
<evidence type="ECO:0000313" key="8">
    <source>
        <dbReference type="EMBL" id="KEZ45235.1"/>
    </source>
</evidence>
<dbReference type="InterPro" id="IPR011120">
    <property type="entry name" value="Trehalase_Ca-bd"/>
</dbReference>
<evidence type="ECO:0000313" key="9">
    <source>
        <dbReference type="Proteomes" id="UP000028545"/>
    </source>
</evidence>
<dbReference type="RefSeq" id="XP_016645034.1">
    <property type="nucleotide sequence ID" value="XM_016785658.1"/>
</dbReference>
<keyword evidence="3 5" id="KW-0378">Hydrolase</keyword>
<evidence type="ECO:0000256" key="5">
    <source>
        <dbReference type="RuleBase" id="RU361180"/>
    </source>
</evidence>
<dbReference type="GO" id="GO:0005509">
    <property type="term" value="F:calcium ion binding"/>
    <property type="evidence" value="ECO:0007669"/>
    <property type="project" value="EnsemblFungi"/>
</dbReference>
<dbReference type="EC" id="3.2.1.28" evidence="5"/>
<feature type="compositionally biased region" description="Basic and acidic residues" evidence="6">
    <location>
        <begin position="36"/>
        <end position="52"/>
    </location>
</feature>
<comment type="similarity">
    <text evidence="2 5">Belongs to the glycosyl hydrolase 37 family.</text>
</comment>
<dbReference type="GO" id="GO:0005993">
    <property type="term" value="P:trehalose catabolic process"/>
    <property type="evidence" value="ECO:0007669"/>
    <property type="project" value="EnsemblFungi"/>
</dbReference>
<sequence>MGNPVETSQPGAEAAAEVAVPAGANEGGNAVNEPKQPVEESKKGGQDEDIEFKLDVEKTLERLLEQEDTDKDMQITKADGGPMSVELPTATPDGPGTYTLTGHYNVSNLLQELTIAKDDGLKELTISLSRLNENPVHRLARRIREDFWDKLTRRIDASTVEIAAVDPKDWTDDPRPRIYVPHGEPKQYEFYKKVAADRPEIRLDVQMLPEKITPELLRDLNLRPGLLTVAMEEVTDPKSGEKTLRGVPFVVPGGRFNEFYGWDSYFESLGLLVNDRVDLAKGMVDNFCFCIKNYGKILNATRSYYLCRSQPPFLTDMTLRVYERIKDDEGSKEWLRLALLAAIKEYSSVWTAEPRYDAGTGLSRYLPEGLGVPPETEPGHFSTVLTPYAEKHGMTYDEFVEAYTWGKVKEPELDTYFEHDRAIRESGHDTSYRLENRCADLVTVDLNCLLYKYETDIVKAIRTYFDDSLVVPEEYSAGSNLQPGEILTSALWEERAEKRKQAIQKYCWDEEKGWFFDYDIAKKEQTGYESATTLWTLWAGVATKEQAERLVKKTAVPKLEAYGGLTSTTEASRGELGPDRPQRQWDYPYGWAPQQMLAWEGLRRYGYENEACRLAYKWLYMMATAARDYNGVVVEKYDVTRKSEPHRVDAEYGNQGLGFKGVAKEGFGWVNASFVVGLQYLDPNHELGLEKMLPWENSLDPLST</sequence>
<dbReference type="GO" id="GO:0004555">
    <property type="term" value="F:alpha,alpha-trehalase activity"/>
    <property type="evidence" value="ECO:0007669"/>
    <property type="project" value="UniProtKB-EC"/>
</dbReference>
<dbReference type="Gene3D" id="1.50.10.10">
    <property type="match status" value="1"/>
</dbReference>
<dbReference type="Proteomes" id="UP000028545">
    <property type="component" value="Unassembled WGS sequence"/>
</dbReference>
<gene>
    <name evidence="8" type="ORF">SAPIO_CDS2705</name>
</gene>
<protein>
    <recommendedName>
        <fullName evidence="5">Trehalase</fullName>
        <ecNumber evidence="5">3.2.1.28</ecNumber>
    </recommendedName>
    <alternativeName>
        <fullName evidence="5">Alpha-trehalose glucohydrolase</fullName>
    </alternativeName>
</protein>
<reference evidence="8 9" key="1">
    <citation type="journal article" date="2014" name="Genome Announc.">
        <title>Draft genome sequence of the pathogenic fungus Scedosporium apiospermum.</title>
        <authorList>
            <person name="Vandeputte P."/>
            <person name="Ghamrawi S."/>
            <person name="Rechenmann M."/>
            <person name="Iltis A."/>
            <person name="Giraud S."/>
            <person name="Fleury M."/>
            <person name="Thornton C."/>
            <person name="Delhaes L."/>
            <person name="Meyer W."/>
            <person name="Papon N."/>
            <person name="Bouchara J.P."/>
        </authorList>
    </citation>
    <scope>NUCLEOTIDE SEQUENCE [LARGE SCALE GENOMIC DNA]</scope>
    <source>
        <strain evidence="8 9">IHEM 14462</strain>
    </source>
</reference>
<evidence type="ECO:0000256" key="4">
    <source>
        <dbReference type="ARBA" id="ARBA00023295"/>
    </source>
</evidence>
<dbReference type="PROSITE" id="PS00927">
    <property type="entry name" value="TREHALASE_1"/>
    <property type="match status" value="1"/>
</dbReference>
<dbReference type="Pfam" id="PF01204">
    <property type="entry name" value="Trehalase"/>
    <property type="match status" value="1"/>
</dbReference>
<evidence type="ECO:0000256" key="3">
    <source>
        <dbReference type="ARBA" id="ARBA00022801"/>
    </source>
</evidence>
<dbReference type="PRINTS" id="PR00744">
    <property type="entry name" value="GLHYDRLASE37"/>
</dbReference>
<dbReference type="OrthoDB" id="3542292at2759"/>
<dbReference type="InterPro" id="IPR018232">
    <property type="entry name" value="Glyco_hydro_37_CS"/>
</dbReference>
<dbReference type="GeneID" id="27721777"/>
<dbReference type="GO" id="GO:0030437">
    <property type="term" value="P:ascospore formation"/>
    <property type="evidence" value="ECO:0007669"/>
    <property type="project" value="EnsemblFungi"/>
</dbReference>
<evidence type="ECO:0000256" key="6">
    <source>
        <dbReference type="SAM" id="MobiDB-lite"/>
    </source>
</evidence>
<dbReference type="SUPFAM" id="SSF48208">
    <property type="entry name" value="Six-hairpin glycosidases"/>
    <property type="match status" value="1"/>
</dbReference>
<dbReference type="GO" id="GO:0005946">
    <property type="term" value="C:alpha,alpha-trehalose-phosphate synthase complex (UDP-forming)"/>
    <property type="evidence" value="ECO:0007669"/>
    <property type="project" value="EnsemblFungi"/>
</dbReference>